<keyword evidence="3" id="KW-0547">Nucleotide-binding</keyword>
<dbReference type="InterPro" id="IPR042197">
    <property type="entry name" value="Apaf_helical"/>
</dbReference>
<dbReference type="Gene3D" id="3.80.10.10">
    <property type="entry name" value="Ribonuclease Inhibitor"/>
    <property type="match status" value="2"/>
</dbReference>
<dbReference type="InterPro" id="IPR036388">
    <property type="entry name" value="WH-like_DNA-bd_sf"/>
</dbReference>
<keyword evidence="12" id="KW-1185">Reference proteome</keyword>
<feature type="domain" description="Disease resistance N-terminal" evidence="7">
    <location>
        <begin position="17"/>
        <end position="94"/>
    </location>
</feature>
<dbReference type="InterPro" id="IPR056789">
    <property type="entry name" value="LRR_R13L1-DRL21"/>
</dbReference>
<keyword evidence="2" id="KW-0677">Repeat</keyword>
<evidence type="ECO:0000259" key="6">
    <source>
        <dbReference type="Pfam" id="PF00931"/>
    </source>
</evidence>
<proteinExistence type="predicted"/>
<dbReference type="InterPro" id="IPR056845">
    <property type="entry name" value="LRR_Zer-1"/>
</dbReference>
<keyword evidence="4" id="KW-0611">Plant defense</keyword>
<evidence type="ECO:0000256" key="5">
    <source>
        <dbReference type="ARBA" id="ARBA00022840"/>
    </source>
</evidence>
<dbReference type="Pfam" id="PF00931">
    <property type="entry name" value="NB-ARC"/>
    <property type="match status" value="1"/>
</dbReference>
<evidence type="ECO:0000259" key="8">
    <source>
        <dbReference type="Pfam" id="PF23559"/>
    </source>
</evidence>
<feature type="domain" description="Disease resistance protein winged helix" evidence="8">
    <location>
        <begin position="428"/>
        <end position="500"/>
    </location>
</feature>
<dbReference type="Proteomes" id="UP001634007">
    <property type="component" value="Unassembled WGS sequence"/>
</dbReference>
<dbReference type="GO" id="GO:0006952">
    <property type="term" value="P:defense response"/>
    <property type="evidence" value="ECO:0007669"/>
    <property type="project" value="UniProtKB-KW"/>
</dbReference>
<dbReference type="InterPro" id="IPR032675">
    <property type="entry name" value="LRR_dom_sf"/>
</dbReference>
<dbReference type="SUPFAM" id="SSF52540">
    <property type="entry name" value="P-loop containing nucleoside triphosphate hydrolases"/>
    <property type="match status" value="1"/>
</dbReference>
<gene>
    <name evidence="11" type="ORF">ACJRO7_010335</name>
</gene>
<evidence type="ECO:0000256" key="3">
    <source>
        <dbReference type="ARBA" id="ARBA00022741"/>
    </source>
</evidence>
<dbReference type="GO" id="GO:0005524">
    <property type="term" value="F:ATP binding"/>
    <property type="evidence" value="ECO:0007669"/>
    <property type="project" value="UniProtKB-KW"/>
</dbReference>
<keyword evidence="5" id="KW-0067">ATP-binding</keyword>
<dbReference type="Gene3D" id="1.10.10.10">
    <property type="entry name" value="Winged helix-like DNA-binding domain superfamily/Winged helix DNA-binding domain"/>
    <property type="match status" value="1"/>
</dbReference>
<evidence type="ECO:0000313" key="12">
    <source>
        <dbReference type="Proteomes" id="UP001634007"/>
    </source>
</evidence>
<dbReference type="Gene3D" id="1.20.5.4130">
    <property type="match status" value="1"/>
</dbReference>
<comment type="caution">
    <text evidence="11">The sequence shown here is derived from an EMBL/GenBank/DDBJ whole genome shotgun (WGS) entry which is preliminary data.</text>
</comment>
<dbReference type="InterPro" id="IPR006553">
    <property type="entry name" value="Leu-rich_rpt_Cys-con_subtyp"/>
</dbReference>
<keyword evidence="1" id="KW-0433">Leucine-rich repeat</keyword>
<dbReference type="Gene3D" id="3.40.50.300">
    <property type="entry name" value="P-loop containing nucleotide triphosphate hydrolases"/>
    <property type="match status" value="1"/>
</dbReference>
<evidence type="ECO:0000256" key="2">
    <source>
        <dbReference type="ARBA" id="ARBA00022737"/>
    </source>
</evidence>
<protein>
    <recommendedName>
        <fullName evidence="13">Disease resistance protein RGA3</fullName>
    </recommendedName>
</protein>
<dbReference type="InterPro" id="IPR002182">
    <property type="entry name" value="NB-ARC"/>
</dbReference>
<dbReference type="InterPro" id="IPR058922">
    <property type="entry name" value="WHD_DRP"/>
</dbReference>
<dbReference type="InterPro" id="IPR027417">
    <property type="entry name" value="P-loop_NTPase"/>
</dbReference>
<evidence type="ECO:0000256" key="4">
    <source>
        <dbReference type="ARBA" id="ARBA00022821"/>
    </source>
</evidence>
<feature type="domain" description="R13L1/DRL21-like LRR repeat region" evidence="10">
    <location>
        <begin position="694"/>
        <end position="825"/>
    </location>
</feature>
<evidence type="ECO:0000259" key="10">
    <source>
        <dbReference type="Pfam" id="PF25019"/>
    </source>
</evidence>
<dbReference type="Pfam" id="PF18052">
    <property type="entry name" value="Rx_N"/>
    <property type="match status" value="1"/>
</dbReference>
<evidence type="ECO:0000256" key="1">
    <source>
        <dbReference type="ARBA" id="ARBA00022614"/>
    </source>
</evidence>
<sequence>MAEAVIASIAGEIIADLLPQALKEVGKLWGVEHELEMLMDTVSTLRAVLDHAEQQYYQSLQIRVWVEKLKDAFYDVQDVLEELSIEVMQQELRGHDKMINEIRTFFSGLNQLAFKWRMCSKVRAVRERIETIKADKGFHLDERLVDLQRERERRKRAETHSFIRQGDIAGRDYDKKVVMEFLLDTDMKEHVSILPIVGIGGLGKTALAQFVFNDEIIYKHFDLKMWVCVSDDFDLKKIVKNIIACAKGVEPTEVAMERLQSELRAEIDGKRYLLVLDDLWGVEQETWLSLKILLAGGARGSKILITTRLAFVAEITSTTLPHLLEGLSESASLHLLMQMACPKEEEIQEPDKLSIAKEIVRKCSGVPLVVRTVGSMLFFKKSKHEWSQFKDNELPDVSQKEGRIISVLRLSYDHLPSHLKQCFAFCSLFPKDYEIKKQTLINLWVVEGFIQPSNKRQHLEDIAQGYFMDLLWRNFFQNFQKDQFTNEETCKMHDLMHDLACIVAGPECRAAWDGTKSILERTRHISYDLTSKLMARLPISRLKASSLRTFLSTPCQLEQREPISEVDLRQLIQSFKRLRILDLHATIVKKVPRSICKLKHLTYLDLSYNNALKRLPNSITRLQNLQTLNLYGCSALEELPRDIRKLISLRNLDIDYCNSLSYLPHGLEQLSCLYRLTRFILPKDKALSKNYCRLRELNGLNNIHGSLSIENLGQVTNAVAESNAANLIGKHSLESLALKWGNFDIDDVVIGDRDEALLNGLRLHSNLKGLMINGYNGESFPRWMMDSLVFSLPNLVEVHLHQCGRCKHLPPLGQLPCLKTLEIWEVPELEYIQLDHSSTLATSFPSLLKLRISGCENLKAMPLTPHLEDLILTKTNPTLINKIFGLNKLKSLVISKMEFLEYLPEECLKSLTSLEILSISECPRLTSLSLGMQHLSNLVDLSFWDCEELDLSKDESGNVLDFQGLNSLRSVEIFHLPKLASLPQWLLQVSNLERLGIIYCFNLKALPEQIEALQSLQRLVITRCRSLTSLPEGMRRLAFLNHLRIADCPNLEERCKKDIGEDWHKIAHIPHITHKYRYYDDLGSQNLHE</sequence>
<dbReference type="PANTHER" id="PTHR36766:SF40">
    <property type="entry name" value="DISEASE RESISTANCE PROTEIN RGA3"/>
    <property type="match status" value="1"/>
</dbReference>
<dbReference type="PRINTS" id="PR00364">
    <property type="entry name" value="DISEASERSIST"/>
</dbReference>
<evidence type="ECO:0000313" key="11">
    <source>
        <dbReference type="EMBL" id="KAL3749222.1"/>
    </source>
</evidence>
<reference evidence="11 12" key="1">
    <citation type="submission" date="2024-11" db="EMBL/GenBank/DDBJ databases">
        <title>Chromosome-level genome assembly of Eucalyptus globulus Labill. provides insights into its genome evolution.</title>
        <authorList>
            <person name="Li X."/>
        </authorList>
    </citation>
    <scope>NUCLEOTIDE SEQUENCE [LARGE SCALE GENOMIC DNA]</scope>
    <source>
        <strain evidence="11">CL2024</strain>
        <tissue evidence="11">Fresh tender leaves</tissue>
    </source>
</reference>
<dbReference type="Gene3D" id="1.10.8.430">
    <property type="entry name" value="Helical domain of apoptotic protease-activating factors"/>
    <property type="match status" value="1"/>
</dbReference>
<dbReference type="EMBL" id="JBJKBG010000002">
    <property type="protein sequence ID" value="KAL3749222.1"/>
    <property type="molecule type" value="Genomic_DNA"/>
</dbReference>
<dbReference type="InterPro" id="IPR041118">
    <property type="entry name" value="Rx_N"/>
</dbReference>
<dbReference type="Pfam" id="PF23559">
    <property type="entry name" value="WHD_DRP"/>
    <property type="match status" value="1"/>
</dbReference>
<dbReference type="SUPFAM" id="SSF52058">
    <property type="entry name" value="L domain-like"/>
    <property type="match status" value="1"/>
</dbReference>
<feature type="domain" description="NB-ARC" evidence="6">
    <location>
        <begin position="174"/>
        <end position="344"/>
    </location>
</feature>
<accession>A0ABD3LCJ1</accession>
<evidence type="ECO:0000259" key="7">
    <source>
        <dbReference type="Pfam" id="PF18052"/>
    </source>
</evidence>
<evidence type="ECO:0008006" key="13">
    <source>
        <dbReference type="Google" id="ProtNLM"/>
    </source>
</evidence>
<organism evidence="11 12">
    <name type="scientific">Eucalyptus globulus</name>
    <name type="common">Tasmanian blue gum</name>
    <dbReference type="NCBI Taxonomy" id="34317"/>
    <lineage>
        <taxon>Eukaryota</taxon>
        <taxon>Viridiplantae</taxon>
        <taxon>Streptophyta</taxon>
        <taxon>Embryophyta</taxon>
        <taxon>Tracheophyta</taxon>
        <taxon>Spermatophyta</taxon>
        <taxon>Magnoliopsida</taxon>
        <taxon>eudicotyledons</taxon>
        <taxon>Gunneridae</taxon>
        <taxon>Pentapetalae</taxon>
        <taxon>rosids</taxon>
        <taxon>malvids</taxon>
        <taxon>Myrtales</taxon>
        <taxon>Myrtaceae</taxon>
        <taxon>Myrtoideae</taxon>
        <taxon>Eucalypteae</taxon>
        <taxon>Eucalyptus</taxon>
    </lineage>
</organism>
<dbReference type="PANTHER" id="PTHR36766">
    <property type="entry name" value="PLANT BROAD-SPECTRUM MILDEW RESISTANCE PROTEIN RPW8"/>
    <property type="match status" value="1"/>
</dbReference>
<dbReference type="Pfam" id="PF25013">
    <property type="entry name" value="LRR_Zer-1"/>
    <property type="match status" value="1"/>
</dbReference>
<dbReference type="AlphaFoldDB" id="A0ABD3LCJ1"/>
<dbReference type="GO" id="GO:0051707">
    <property type="term" value="P:response to other organism"/>
    <property type="evidence" value="ECO:0007669"/>
    <property type="project" value="UniProtKB-ARBA"/>
</dbReference>
<name>A0ABD3LCJ1_EUCGL</name>
<evidence type="ECO:0000259" key="9">
    <source>
        <dbReference type="Pfam" id="PF25013"/>
    </source>
</evidence>
<dbReference type="Pfam" id="PF25019">
    <property type="entry name" value="LRR_R13L1-DRL21"/>
    <property type="match status" value="1"/>
</dbReference>
<dbReference type="SMART" id="SM00367">
    <property type="entry name" value="LRR_CC"/>
    <property type="match status" value="3"/>
</dbReference>
<dbReference type="FunFam" id="1.10.10.10:FF:000322">
    <property type="entry name" value="Probable disease resistance protein At1g63360"/>
    <property type="match status" value="1"/>
</dbReference>
<feature type="domain" description="Zer-1-like leucine-rich repeats region" evidence="9">
    <location>
        <begin position="596"/>
        <end position="659"/>
    </location>
</feature>